<evidence type="ECO:0000256" key="1">
    <source>
        <dbReference type="ARBA" id="ARBA00022737"/>
    </source>
</evidence>
<sequence length="268" mass="29742">MTTVEYLTTECPNGHRVRGDLGWLNREVRCPHCQTQFVFSRPIDGAAKVLAVAHQEEEERDPLSDTGVMKILDEFQIPERPKASGIRRCADCGAIFPTDVETCYNCNTPLGAIETPSKGGDADRELSAAETIDFRAVNGFPLENATLRELMRPRKEMIALDVNDSRAKMLDRVHASGHANYVVCDRSLDAFVGIVSAESLIFSHDDNFEIRALTTPVRTVPDTMLASELADVFRYGGDAIVLVEDEHDTIVGMLTRKEFSLKLLASIR</sequence>
<evidence type="ECO:0000313" key="4">
    <source>
        <dbReference type="Proteomes" id="UP000319143"/>
    </source>
</evidence>
<dbReference type="RefSeq" id="WP_146526312.1">
    <property type="nucleotide sequence ID" value="NZ_SJPV01000003.1"/>
</dbReference>
<proteinExistence type="predicted"/>
<evidence type="ECO:0000313" key="3">
    <source>
        <dbReference type="EMBL" id="TWU39584.1"/>
    </source>
</evidence>
<feature type="domain" description="CBS" evidence="2">
    <location>
        <begin position="213"/>
        <end position="259"/>
    </location>
</feature>
<name>A0A5C6DTQ4_9BACT</name>
<dbReference type="AlphaFoldDB" id="A0A5C6DTQ4"/>
<accession>A0A5C6DTQ4</accession>
<dbReference type="InterPro" id="IPR044751">
    <property type="entry name" value="Ion_transp-like_CBS"/>
</dbReference>
<dbReference type="PANTHER" id="PTHR43099:SF5">
    <property type="entry name" value="HLYC_CORC FAMILY TRANSPORTER"/>
    <property type="match status" value="1"/>
</dbReference>
<dbReference type="InterPro" id="IPR000644">
    <property type="entry name" value="CBS_dom"/>
</dbReference>
<dbReference type="Proteomes" id="UP000319143">
    <property type="component" value="Unassembled WGS sequence"/>
</dbReference>
<protein>
    <submittedName>
        <fullName evidence="3">CBS domain protein</fullName>
    </submittedName>
</protein>
<dbReference type="Pfam" id="PF00571">
    <property type="entry name" value="CBS"/>
    <property type="match status" value="1"/>
</dbReference>
<keyword evidence="1" id="KW-0677">Repeat</keyword>
<dbReference type="CDD" id="cd04590">
    <property type="entry name" value="CBS_pair_CorC_HlyC_assoc"/>
    <property type="match status" value="1"/>
</dbReference>
<keyword evidence="4" id="KW-1185">Reference proteome</keyword>
<dbReference type="EMBL" id="SJPV01000003">
    <property type="protein sequence ID" value="TWU39584.1"/>
    <property type="molecule type" value="Genomic_DNA"/>
</dbReference>
<dbReference type="Gene3D" id="3.10.580.10">
    <property type="entry name" value="CBS-domain"/>
    <property type="match status" value="1"/>
</dbReference>
<dbReference type="InterPro" id="IPR051676">
    <property type="entry name" value="UPF0053_domain"/>
</dbReference>
<dbReference type="PANTHER" id="PTHR43099">
    <property type="entry name" value="UPF0053 PROTEIN YRKA"/>
    <property type="match status" value="1"/>
</dbReference>
<gene>
    <name evidence="3" type="ORF">Poly41_24390</name>
</gene>
<comment type="caution">
    <text evidence="3">The sequence shown here is derived from an EMBL/GenBank/DDBJ whole genome shotgun (WGS) entry which is preliminary data.</text>
</comment>
<dbReference type="OrthoDB" id="271238at2"/>
<dbReference type="InterPro" id="IPR046342">
    <property type="entry name" value="CBS_dom_sf"/>
</dbReference>
<reference evidence="3 4" key="1">
    <citation type="submission" date="2019-02" db="EMBL/GenBank/DDBJ databases">
        <title>Deep-cultivation of Planctomycetes and their phenomic and genomic characterization uncovers novel biology.</title>
        <authorList>
            <person name="Wiegand S."/>
            <person name="Jogler M."/>
            <person name="Boedeker C."/>
            <person name="Pinto D."/>
            <person name="Vollmers J."/>
            <person name="Rivas-Marin E."/>
            <person name="Kohn T."/>
            <person name="Peeters S.H."/>
            <person name="Heuer A."/>
            <person name="Rast P."/>
            <person name="Oberbeckmann S."/>
            <person name="Bunk B."/>
            <person name="Jeske O."/>
            <person name="Meyerdierks A."/>
            <person name="Storesund J.E."/>
            <person name="Kallscheuer N."/>
            <person name="Luecker S."/>
            <person name="Lage O.M."/>
            <person name="Pohl T."/>
            <person name="Merkel B.J."/>
            <person name="Hornburger P."/>
            <person name="Mueller R.-W."/>
            <person name="Bruemmer F."/>
            <person name="Labrenz M."/>
            <person name="Spormann A.M."/>
            <person name="Op Den Camp H."/>
            <person name="Overmann J."/>
            <person name="Amann R."/>
            <person name="Jetten M.S.M."/>
            <person name="Mascher T."/>
            <person name="Medema M.H."/>
            <person name="Devos D.P."/>
            <person name="Kaster A.-K."/>
            <person name="Ovreas L."/>
            <person name="Rohde M."/>
            <person name="Galperin M.Y."/>
            <person name="Jogler C."/>
        </authorList>
    </citation>
    <scope>NUCLEOTIDE SEQUENCE [LARGE SCALE GENOMIC DNA]</scope>
    <source>
        <strain evidence="3 4">Poly41</strain>
    </source>
</reference>
<dbReference type="SUPFAM" id="SSF54631">
    <property type="entry name" value="CBS-domain pair"/>
    <property type="match status" value="1"/>
</dbReference>
<organism evidence="3 4">
    <name type="scientific">Novipirellula artificiosorum</name>
    <dbReference type="NCBI Taxonomy" id="2528016"/>
    <lineage>
        <taxon>Bacteria</taxon>
        <taxon>Pseudomonadati</taxon>
        <taxon>Planctomycetota</taxon>
        <taxon>Planctomycetia</taxon>
        <taxon>Pirellulales</taxon>
        <taxon>Pirellulaceae</taxon>
        <taxon>Novipirellula</taxon>
    </lineage>
</organism>
<evidence type="ECO:0000259" key="2">
    <source>
        <dbReference type="Pfam" id="PF00571"/>
    </source>
</evidence>